<evidence type="ECO:0000256" key="1">
    <source>
        <dbReference type="ARBA" id="ARBA00004141"/>
    </source>
</evidence>
<dbReference type="Pfam" id="PF04893">
    <property type="entry name" value="Yip1"/>
    <property type="match status" value="1"/>
</dbReference>
<comment type="caution">
    <text evidence="7">The sequence shown here is derived from an EMBL/GenBank/DDBJ whole genome shotgun (WGS) entry which is preliminary data.</text>
</comment>
<dbReference type="GeneID" id="97609363"/>
<protein>
    <recommendedName>
        <fullName evidence="6">Yip1 domain-containing protein</fullName>
    </recommendedName>
</protein>
<accession>A0A2V2NJ12</accession>
<dbReference type="GO" id="GO:0016020">
    <property type="term" value="C:membrane"/>
    <property type="evidence" value="ECO:0007669"/>
    <property type="project" value="UniProtKB-SubCell"/>
</dbReference>
<evidence type="ECO:0000256" key="4">
    <source>
        <dbReference type="ARBA" id="ARBA00023136"/>
    </source>
</evidence>
<feature type="domain" description="Yip1" evidence="6">
    <location>
        <begin position="4"/>
        <end position="208"/>
    </location>
</feature>
<keyword evidence="2 5" id="KW-0812">Transmembrane</keyword>
<proteinExistence type="predicted"/>
<keyword evidence="4 5" id="KW-0472">Membrane</keyword>
<comment type="subcellular location">
    <subcellularLocation>
        <location evidence="1">Membrane</location>
        <topology evidence="1">Multi-pass membrane protein</topology>
    </subcellularLocation>
</comment>
<dbReference type="RefSeq" id="WP_109939666.1">
    <property type="nucleotide sequence ID" value="NZ_CP176366.1"/>
</dbReference>
<feature type="transmembrane region" description="Helical" evidence="5">
    <location>
        <begin position="160"/>
        <end position="182"/>
    </location>
</feature>
<feature type="transmembrane region" description="Helical" evidence="5">
    <location>
        <begin position="194"/>
        <end position="216"/>
    </location>
</feature>
<dbReference type="Proteomes" id="UP000245934">
    <property type="component" value="Unassembled WGS sequence"/>
</dbReference>
<feature type="transmembrane region" description="Helical" evidence="5">
    <location>
        <begin position="65"/>
        <end position="89"/>
    </location>
</feature>
<sequence length="221" mass="23666">MLTDIFSNPRMFFQSVSKEEPSLKKPALIILVMAVVSSISGYMMGELSGKMLAGLMEGIETITAMSAAVSTLIGTLFIWVVAAVILFGIQKVMQGTGTLKRVMEICGYGMIPLLFATIITVILTAYYIPQADISPITTSDPEEISIAAMSMMQDPALHEFTIISTIITIIFLIWVANLWAIGVESCCGLPAKKALIVAGLPVVIYIAYTLSSLLLFTGGAA</sequence>
<dbReference type="AlphaFoldDB" id="A0A2V2NJ12"/>
<gene>
    <name evidence="7" type="ORF">DLD82_03185</name>
</gene>
<reference evidence="7 8" key="1">
    <citation type="submission" date="2018-05" db="EMBL/GenBank/DDBJ databases">
        <title>Draft genome of Methanospirillum stamsii Pt1.</title>
        <authorList>
            <person name="Dueholm M.S."/>
            <person name="Nielsen P.H."/>
            <person name="Bakmann L.F."/>
            <person name="Otzen D.E."/>
        </authorList>
    </citation>
    <scope>NUCLEOTIDE SEQUENCE [LARGE SCALE GENOMIC DNA]</scope>
    <source>
        <strain evidence="7 8">Pt1</strain>
    </source>
</reference>
<dbReference type="InterPro" id="IPR006977">
    <property type="entry name" value="Yip1_dom"/>
</dbReference>
<feature type="transmembrane region" description="Helical" evidence="5">
    <location>
        <begin position="110"/>
        <end position="128"/>
    </location>
</feature>
<evidence type="ECO:0000256" key="5">
    <source>
        <dbReference type="SAM" id="Phobius"/>
    </source>
</evidence>
<keyword evidence="3 5" id="KW-1133">Transmembrane helix</keyword>
<evidence type="ECO:0000313" key="8">
    <source>
        <dbReference type="Proteomes" id="UP000245934"/>
    </source>
</evidence>
<organism evidence="7 8">
    <name type="scientific">Methanospirillum stamsii</name>
    <dbReference type="NCBI Taxonomy" id="1277351"/>
    <lineage>
        <taxon>Archaea</taxon>
        <taxon>Methanobacteriati</taxon>
        <taxon>Methanobacteriota</taxon>
        <taxon>Stenosarchaea group</taxon>
        <taxon>Methanomicrobia</taxon>
        <taxon>Methanomicrobiales</taxon>
        <taxon>Methanospirillaceae</taxon>
        <taxon>Methanospirillum</taxon>
    </lineage>
</organism>
<evidence type="ECO:0000313" key="7">
    <source>
        <dbReference type="EMBL" id="PWR75601.1"/>
    </source>
</evidence>
<name>A0A2V2NJ12_9EURY</name>
<feature type="transmembrane region" description="Helical" evidence="5">
    <location>
        <begin position="27"/>
        <end position="45"/>
    </location>
</feature>
<dbReference type="OrthoDB" id="116519at2157"/>
<dbReference type="EMBL" id="QGMZ01000008">
    <property type="protein sequence ID" value="PWR75601.1"/>
    <property type="molecule type" value="Genomic_DNA"/>
</dbReference>
<evidence type="ECO:0000259" key="6">
    <source>
        <dbReference type="Pfam" id="PF04893"/>
    </source>
</evidence>
<keyword evidence="8" id="KW-1185">Reference proteome</keyword>
<evidence type="ECO:0000256" key="2">
    <source>
        <dbReference type="ARBA" id="ARBA00022692"/>
    </source>
</evidence>
<evidence type="ECO:0000256" key="3">
    <source>
        <dbReference type="ARBA" id="ARBA00022989"/>
    </source>
</evidence>